<dbReference type="FunFam" id="3.40.50.2000:FF:000047">
    <property type="entry name" value="Glycosyltransferase"/>
    <property type="match status" value="1"/>
</dbReference>
<dbReference type="CDD" id="cd03784">
    <property type="entry name" value="GT1_Gtf-like"/>
    <property type="match status" value="1"/>
</dbReference>
<dbReference type="GO" id="GO:0035251">
    <property type="term" value="F:UDP-glucosyltransferase activity"/>
    <property type="evidence" value="ECO:0007669"/>
    <property type="project" value="TreeGrafter"/>
</dbReference>
<reference evidence="6 7" key="1">
    <citation type="journal article" date="2017" name="Front. Genet.">
        <title>Draft sequencing of the heterozygous diploid genome of Satsuma (Citrus unshiu Marc.) using a hybrid assembly approach.</title>
        <authorList>
            <person name="Shimizu T."/>
            <person name="Tanizawa Y."/>
            <person name="Mochizuki T."/>
            <person name="Nagasaki H."/>
            <person name="Yoshioka T."/>
            <person name="Toyoda A."/>
            <person name="Fujiyama A."/>
            <person name="Kaminuma E."/>
            <person name="Nakamura Y."/>
        </authorList>
    </citation>
    <scope>NUCLEOTIDE SEQUENCE [LARGE SCALE GENOMIC DNA]</scope>
    <source>
        <strain evidence="7">cv. Miyagawa wase</strain>
    </source>
</reference>
<organism evidence="6 7">
    <name type="scientific">Citrus unshiu</name>
    <name type="common">Satsuma mandarin</name>
    <name type="synonym">Citrus nobilis var. unshiu</name>
    <dbReference type="NCBI Taxonomy" id="55188"/>
    <lineage>
        <taxon>Eukaryota</taxon>
        <taxon>Viridiplantae</taxon>
        <taxon>Streptophyta</taxon>
        <taxon>Embryophyta</taxon>
        <taxon>Tracheophyta</taxon>
        <taxon>Spermatophyta</taxon>
        <taxon>Magnoliopsida</taxon>
        <taxon>eudicotyledons</taxon>
        <taxon>Gunneridae</taxon>
        <taxon>Pentapetalae</taxon>
        <taxon>rosids</taxon>
        <taxon>malvids</taxon>
        <taxon>Sapindales</taxon>
        <taxon>Rutaceae</taxon>
        <taxon>Aurantioideae</taxon>
        <taxon>Citrus</taxon>
    </lineage>
</organism>
<evidence type="ECO:0000256" key="2">
    <source>
        <dbReference type="ARBA" id="ARBA00022676"/>
    </source>
</evidence>
<dbReference type="PANTHER" id="PTHR48047">
    <property type="entry name" value="GLYCOSYLTRANSFERASE"/>
    <property type="match status" value="1"/>
</dbReference>
<accession>A0A2H5MX85</accession>
<dbReference type="AlphaFoldDB" id="A0A2H5MX85"/>
<gene>
    <name evidence="6" type="ORF">CUMW_273660</name>
</gene>
<evidence type="ECO:0000313" key="7">
    <source>
        <dbReference type="Proteomes" id="UP000236630"/>
    </source>
</evidence>
<dbReference type="Gene3D" id="3.40.50.2000">
    <property type="entry name" value="Glycogen Phosphorylase B"/>
    <property type="match status" value="2"/>
</dbReference>
<dbReference type="EC" id="2.4.1.-" evidence="5"/>
<comment type="caution">
    <text evidence="6">The sequence shown here is derived from an EMBL/GenBank/DDBJ whole genome shotgun (WGS) entry which is preliminary data.</text>
</comment>
<evidence type="ECO:0000256" key="1">
    <source>
        <dbReference type="ARBA" id="ARBA00009995"/>
    </source>
</evidence>
<dbReference type="EMBL" id="BDQV01001366">
    <property type="protein sequence ID" value="GAY32412.1"/>
    <property type="molecule type" value="Genomic_DNA"/>
</dbReference>
<dbReference type="InterPro" id="IPR002213">
    <property type="entry name" value="UDP_glucos_trans"/>
</dbReference>
<dbReference type="PROSITE" id="PS00375">
    <property type="entry name" value="UDPGT"/>
    <property type="match status" value="1"/>
</dbReference>
<keyword evidence="3 4" id="KW-0808">Transferase</keyword>
<dbReference type="PANTHER" id="PTHR48047:SF182">
    <property type="entry name" value="GLYCOSYLTRANSFERASE"/>
    <property type="match status" value="1"/>
</dbReference>
<evidence type="ECO:0000313" key="6">
    <source>
        <dbReference type="EMBL" id="GAY32412.1"/>
    </source>
</evidence>
<dbReference type="SUPFAM" id="SSF53756">
    <property type="entry name" value="UDP-Glycosyltransferase/glycogen phosphorylase"/>
    <property type="match status" value="1"/>
</dbReference>
<keyword evidence="7" id="KW-1185">Reference proteome</keyword>
<proteinExistence type="inferred from homology"/>
<name>A0A2H5MX85_CITUN</name>
<sequence>MSTFLPTTATIQKVLRFILAPSSTKIHDHEQLHVFFVPFMSPGHQIDMARIFASRGVKATILTTPLNISRFESSINRDDYHHHNPIKLLLLNFPSTAANLPPNCENLDAIPSRDLSYNFSKAIMMLQPQADDLVRQCQPDAIISDMNFPWTAEIARKYGIPRLVFRGTCCFSLSLSVAAAQHKPNVNVSSDTETFLVPGLPRPVYITQSQMPDQFFGNTDLQEFFEKFIKAERNSYGVVANTFFEIEPDYVKHYEKVTGKVVYPVGPPRGNEGDRGSVDEDYCVSWLDSRESNSVLYVCFGSLCEFAESQLLEIALGLESSNICFIWVIKSDAFLLLDKDFEERVKDRGLIIKGWAPQVLILNHPAVGGFMTHCGWNSVLESVSSGAPMITWPLFAEQFYNGNFVLTHWKIGVGVGVESGLAWGEEEKIGVLVRRDRVEKVVYQFMINGGEEVEGMRKRARKLSELAKIAVSKGGSSYVNVGLLIDDLLNQKVERLSKKKESVDQFV</sequence>
<evidence type="ECO:0000256" key="4">
    <source>
        <dbReference type="RuleBase" id="RU003718"/>
    </source>
</evidence>
<keyword evidence="2 4" id="KW-0328">Glycosyltransferase</keyword>
<dbReference type="Proteomes" id="UP000236630">
    <property type="component" value="Unassembled WGS sequence"/>
</dbReference>
<comment type="similarity">
    <text evidence="1 4">Belongs to the UDP-glycosyltransferase family.</text>
</comment>
<evidence type="ECO:0000256" key="3">
    <source>
        <dbReference type="ARBA" id="ARBA00022679"/>
    </source>
</evidence>
<protein>
    <recommendedName>
        <fullName evidence="5">Glycosyltransferase</fullName>
        <ecNumber evidence="5">2.4.1.-</ecNumber>
    </recommendedName>
</protein>
<evidence type="ECO:0000256" key="5">
    <source>
        <dbReference type="RuleBase" id="RU362057"/>
    </source>
</evidence>
<dbReference type="Pfam" id="PF00201">
    <property type="entry name" value="UDPGT"/>
    <property type="match status" value="1"/>
</dbReference>
<dbReference type="InterPro" id="IPR035595">
    <property type="entry name" value="UDP_glycos_trans_CS"/>
</dbReference>